<dbReference type="Pfam" id="PF18990">
    <property type="entry name" value="DUF5723"/>
    <property type="match status" value="1"/>
</dbReference>
<dbReference type="RefSeq" id="WP_142713092.1">
    <property type="nucleotide sequence ID" value="NZ_FXTH01000002.1"/>
</dbReference>
<protein>
    <recommendedName>
        <fullName evidence="1">DUF5723 domain-containing protein</fullName>
    </recommendedName>
</protein>
<dbReference type="OrthoDB" id="9808610at2"/>
<feature type="domain" description="DUF5723" evidence="1">
    <location>
        <begin position="136"/>
        <end position="488"/>
    </location>
</feature>
<evidence type="ECO:0000259" key="1">
    <source>
        <dbReference type="Pfam" id="PF18990"/>
    </source>
</evidence>
<evidence type="ECO:0000313" key="3">
    <source>
        <dbReference type="Proteomes" id="UP000317593"/>
    </source>
</evidence>
<keyword evidence="3" id="KW-1185">Reference proteome</keyword>
<proteinExistence type="predicted"/>
<reference evidence="2 3" key="1">
    <citation type="submission" date="2017-05" db="EMBL/GenBank/DDBJ databases">
        <authorList>
            <person name="Varghese N."/>
            <person name="Submissions S."/>
        </authorList>
    </citation>
    <scope>NUCLEOTIDE SEQUENCE [LARGE SCALE GENOMIC DNA]</scope>
    <source>
        <strain evidence="2 3">DSM 21194</strain>
    </source>
</reference>
<organism evidence="2 3">
    <name type="scientific">Fodinibius sediminis</name>
    <dbReference type="NCBI Taxonomy" id="1214077"/>
    <lineage>
        <taxon>Bacteria</taxon>
        <taxon>Pseudomonadati</taxon>
        <taxon>Balneolota</taxon>
        <taxon>Balneolia</taxon>
        <taxon>Balneolales</taxon>
        <taxon>Balneolaceae</taxon>
        <taxon>Fodinibius</taxon>
    </lineage>
</organism>
<dbReference type="Proteomes" id="UP000317593">
    <property type="component" value="Unassembled WGS sequence"/>
</dbReference>
<name>A0A521B5A3_9BACT</name>
<dbReference type="EMBL" id="FXTH01000002">
    <property type="protein sequence ID" value="SMO42272.1"/>
    <property type="molecule type" value="Genomic_DNA"/>
</dbReference>
<gene>
    <name evidence="2" type="ORF">SAMN06265218_102209</name>
</gene>
<dbReference type="InterPro" id="IPR043781">
    <property type="entry name" value="DUF5723"/>
</dbReference>
<sequence length="521" mass="58018">MTKEHLISSHKETRAWLSAFTFLVLALSTRLVCAQPAITAESIGLGGGGTAYLNGPETTFWNPANLMISDRPGNFHIGIGQSALQYKPVLAGRSLQHQLSNFIDGYQPYERKAVRISPWKQNRILNTHFPDHTLRSQNSQRADMVLAGALWQRKDYALSIALRARYASMTTTGRGWYDDRFIEQNDRQVRDFTLSQRRSEFYELAVGYAQEFTFINGLIPRLNKLYIGISPKIILAGPTFQADYKAQYLREDKPGIRHTFISDFKLHSSGNFSRLISDYLQVQNPRDAVRQNLSWDYQFQPTGYGVGFDFGFNYVIPLNGNSPASAGSTSRPPLHKSLRLAFSLNDIGAIRYYDQPLALSSPADTAHADLQASSNTIFVGTGGQYINHLHQAKLLPNPLLAAPQRSENNYTSLLPTSLNAGLLLDLSQLRFMGDISLGLNNSAFTKSGLSAQLGAEFRPVQQVPIRLGTRFAAEQPFQMGFGTGIETEHWDFAISARALFYRESSQTTIGSGAFGGLQLHF</sequence>
<evidence type="ECO:0000313" key="2">
    <source>
        <dbReference type="EMBL" id="SMO42272.1"/>
    </source>
</evidence>
<dbReference type="AlphaFoldDB" id="A0A521B5A3"/>
<accession>A0A521B5A3</accession>
<dbReference type="Gene3D" id="2.40.160.60">
    <property type="entry name" value="Outer membrane protein transport protein (OMPP1/FadL/TodX)"/>
    <property type="match status" value="1"/>
</dbReference>